<reference evidence="2 3" key="1">
    <citation type="journal article" date="2013" name="Science">
        <title>Genomic diversity and evolution of the head crest in the rock pigeon.</title>
        <authorList>
            <person name="Shapiro M.D."/>
            <person name="Kronenberg Z."/>
            <person name="Li C."/>
            <person name="Domyan E.T."/>
            <person name="Pan H."/>
            <person name="Campbell M."/>
            <person name="Tan H."/>
            <person name="Huff C.D."/>
            <person name="Hu H."/>
            <person name="Vickrey A.I."/>
            <person name="Nielsen S.C."/>
            <person name="Stringham S.A."/>
            <person name="Hu H."/>
            <person name="Willerslev E."/>
            <person name="Gilbert M.T."/>
            <person name="Yandell M."/>
            <person name="Zhang G."/>
            <person name="Wang J."/>
        </authorList>
    </citation>
    <scope>NUCLEOTIDE SEQUENCE [LARGE SCALE GENOMIC DNA]</scope>
    <source>
        <tissue evidence="2">Blood</tissue>
    </source>
</reference>
<gene>
    <name evidence="2" type="ORF">A306_00007628</name>
</gene>
<feature type="compositionally biased region" description="Low complexity" evidence="1">
    <location>
        <begin position="1"/>
        <end position="12"/>
    </location>
</feature>
<evidence type="ECO:0000313" key="3">
    <source>
        <dbReference type="Proteomes" id="UP000053872"/>
    </source>
</evidence>
<protein>
    <submittedName>
        <fullName evidence="2">DNA-directed RNA polymerases I and III subunit RPAC2</fullName>
    </submittedName>
</protein>
<proteinExistence type="predicted"/>
<sequence>MDPKSSSSSASSNWQLMEMKRKASPLNKRNWNYSSLKSTPALTPRYTGNTTPRGSPQHRSHGPSPVTRSRAPKPSPTPLSTTLYSPWGWCSLPQRALQHFFFPHL</sequence>
<dbReference type="GO" id="GO:0000428">
    <property type="term" value="C:DNA-directed RNA polymerase complex"/>
    <property type="evidence" value="ECO:0007669"/>
    <property type="project" value="UniProtKB-KW"/>
</dbReference>
<feature type="compositionally biased region" description="Polar residues" evidence="1">
    <location>
        <begin position="27"/>
        <end position="54"/>
    </location>
</feature>
<dbReference type="Proteomes" id="UP000053872">
    <property type="component" value="Unassembled WGS sequence"/>
</dbReference>
<keyword evidence="2" id="KW-0240">DNA-directed RNA polymerase</keyword>
<evidence type="ECO:0000313" key="2">
    <source>
        <dbReference type="EMBL" id="PKK26835.1"/>
    </source>
</evidence>
<dbReference type="InParanoid" id="A0A2I0MAY6"/>
<organism evidence="2 3">
    <name type="scientific">Columba livia</name>
    <name type="common">Rock dove</name>
    <dbReference type="NCBI Taxonomy" id="8932"/>
    <lineage>
        <taxon>Eukaryota</taxon>
        <taxon>Metazoa</taxon>
        <taxon>Chordata</taxon>
        <taxon>Craniata</taxon>
        <taxon>Vertebrata</taxon>
        <taxon>Euteleostomi</taxon>
        <taxon>Archelosauria</taxon>
        <taxon>Archosauria</taxon>
        <taxon>Dinosauria</taxon>
        <taxon>Saurischia</taxon>
        <taxon>Theropoda</taxon>
        <taxon>Coelurosauria</taxon>
        <taxon>Aves</taxon>
        <taxon>Neognathae</taxon>
        <taxon>Neoaves</taxon>
        <taxon>Columbimorphae</taxon>
        <taxon>Columbiformes</taxon>
        <taxon>Columbidae</taxon>
        <taxon>Columba</taxon>
    </lineage>
</organism>
<accession>A0A2I0MAY6</accession>
<dbReference type="EMBL" id="AKCR02000023">
    <property type="protein sequence ID" value="PKK26835.1"/>
    <property type="molecule type" value="Genomic_DNA"/>
</dbReference>
<evidence type="ECO:0000256" key="1">
    <source>
        <dbReference type="SAM" id="MobiDB-lite"/>
    </source>
</evidence>
<dbReference type="AlphaFoldDB" id="A0A2I0MAY6"/>
<comment type="caution">
    <text evidence="2">The sequence shown here is derived from an EMBL/GenBank/DDBJ whole genome shotgun (WGS) entry which is preliminary data.</text>
</comment>
<keyword evidence="2" id="KW-0804">Transcription</keyword>
<keyword evidence="3" id="KW-1185">Reference proteome</keyword>
<feature type="region of interest" description="Disordered" evidence="1">
    <location>
        <begin position="1"/>
        <end position="79"/>
    </location>
</feature>
<name>A0A2I0MAY6_COLLI</name>